<dbReference type="Proteomes" id="UP001612415">
    <property type="component" value="Unassembled WGS sequence"/>
</dbReference>
<feature type="transmembrane region" description="Helical" evidence="2">
    <location>
        <begin position="54"/>
        <end position="76"/>
    </location>
</feature>
<evidence type="ECO:0000313" key="4">
    <source>
        <dbReference type="Proteomes" id="UP001612415"/>
    </source>
</evidence>
<dbReference type="EMBL" id="JBITDC010000010">
    <property type="protein sequence ID" value="MFI5678274.1"/>
    <property type="molecule type" value="Genomic_DNA"/>
</dbReference>
<evidence type="ECO:0000256" key="1">
    <source>
        <dbReference type="SAM" id="MobiDB-lite"/>
    </source>
</evidence>
<evidence type="ECO:0000313" key="3">
    <source>
        <dbReference type="EMBL" id="MFI5678274.1"/>
    </source>
</evidence>
<evidence type="ECO:0000256" key="2">
    <source>
        <dbReference type="SAM" id="Phobius"/>
    </source>
</evidence>
<protein>
    <submittedName>
        <fullName evidence="3">Uncharacterized protein</fullName>
    </submittedName>
</protein>
<feature type="transmembrane region" description="Helical" evidence="2">
    <location>
        <begin position="12"/>
        <end position="34"/>
    </location>
</feature>
<keyword evidence="2" id="KW-0812">Transmembrane</keyword>
<keyword evidence="2" id="KW-0472">Membrane</keyword>
<proteinExistence type="predicted"/>
<feature type="region of interest" description="Disordered" evidence="1">
    <location>
        <begin position="81"/>
        <end position="105"/>
    </location>
</feature>
<dbReference type="RefSeq" id="WP_398658827.1">
    <property type="nucleotide sequence ID" value="NZ_JBITDC010000010.1"/>
</dbReference>
<keyword evidence="4" id="KW-1185">Reference proteome</keyword>
<sequence length="105" mass="12128">MRARHHIPRWRVLTWVILGFNLGMLLWLVIALHAASKGCVGRLCGGADHPDSLLGAWLVIFFWLAGAVILGIAWFITQRTERPRRRAPRGWHRRDLPGRGRRRHP</sequence>
<keyword evidence="2" id="KW-1133">Transmembrane helix</keyword>
<accession>A0ABW7Y836</accession>
<feature type="compositionally biased region" description="Basic residues" evidence="1">
    <location>
        <begin position="82"/>
        <end position="92"/>
    </location>
</feature>
<comment type="caution">
    <text evidence="3">The sequence shown here is derived from an EMBL/GenBank/DDBJ whole genome shotgun (WGS) entry which is preliminary data.</text>
</comment>
<name>A0ABW7Y836_STRCE</name>
<reference evidence="3 4" key="1">
    <citation type="submission" date="2024-10" db="EMBL/GenBank/DDBJ databases">
        <title>The Natural Products Discovery Center: Release of the First 8490 Sequenced Strains for Exploring Actinobacteria Biosynthetic Diversity.</title>
        <authorList>
            <person name="Kalkreuter E."/>
            <person name="Kautsar S.A."/>
            <person name="Yang D."/>
            <person name="Bader C.D."/>
            <person name="Teijaro C.N."/>
            <person name="Fluegel L."/>
            <person name="Davis C.M."/>
            <person name="Simpson J.R."/>
            <person name="Lauterbach L."/>
            <person name="Steele A.D."/>
            <person name="Gui C."/>
            <person name="Meng S."/>
            <person name="Li G."/>
            <person name="Viehrig K."/>
            <person name="Ye F."/>
            <person name="Su P."/>
            <person name="Kiefer A.F."/>
            <person name="Nichols A."/>
            <person name="Cepeda A.J."/>
            <person name="Yan W."/>
            <person name="Fan B."/>
            <person name="Jiang Y."/>
            <person name="Adhikari A."/>
            <person name="Zheng C.-J."/>
            <person name="Schuster L."/>
            <person name="Cowan T.M."/>
            <person name="Smanski M.J."/>
            <person name="Chevrette M.G."/>
            <person name="De Carvalho L.P.S."/>
            <person name="Shen B."/>
        </authorList>
    </citation>
    <scope>NUCLEOTIDE SEQUENCE [LARGE SCALE GENOMIC DNA]</scope>
    <source>
        <strain evidence="3 4">NPDC051599</strain>
    </source>
</reference>
<organism evidence="3 4">
    <name type="scientific">Streptomyces cellulosae</name>
    <dbReference type="NCBI Taxonomy" id="1968"/>
    <lineage>
        <taxon>Bacteria</taxon>
        <taxon>Bacillati</taxon>
        <taxon>Actinomycetota</taxon>
        <taxon>Actinomycetes</taxon>
        <taxon>Kitasatosporales</taxon>
        <taxon>Streptomycetaceae</taxon>
        <taxon>Streptomyces</taxon>
    </lineage>
</organism>
<gene>
    <name evidence="3" type="ORF">ACIA8P_27010</name>
</gene>